<dbReference type="SUPFAM" id="SSF57845">
    <property type="entry name" value="B-box zinc-binding domain"/>
    <property type="match status" value="1"/>
</dbReference>
<dbReference type="InterPro" id="IPR013320">
    <property type="entry name" value="ConA-like_dom_sf"/>
</dbReference>
<dbReference type="SUPFAM" id="SSF57850">
    <property type="entry name" value="RING/U-box"/>
    <property type="match status" value="1"/>
</dbReference>
<proteinExistence type="predicted"/>
<dbReference type="SMART" id="SM00589">
    <property type="entry name" value="PRY"/>
    <property type="match status" value="1"/>
</dbReference>
<dbReference type="InterPro" id="IPR051051">
    <property type="entry name" value="E3_ubiq-ligase_TRIM/RNF"/>
</dbReference>
<evidence type="ECO:0000256" key="4">
    <source>
        <dbReference type="ARBA" id="ARBA00022833"/>
    </source>
</evidence>
<dbReference type="AlphaFoldDB" id="A0A3Q1FD50"/>
<feature type="domain" description="B30.2/SPRY" evidence="9">
    <location>
        <begin position="363"/>
        <end position="539"/>
    </location>
</feature>
<dbReference type="InterPro" id="IPR006574">
    <property type="entry name" value="PRY"/>
</dbReference>
<dbReference type="InParanoid" id="A0A3Q1FD50"/>
<dbReference type="InterPro" id="IPR000315">
    <property type="entry name" value="Znf_B-box"/>
</dbReference>
<dbReference type="InterPro" id="IPR013083">
    <property type="entry name" value="Znf_RING/FYVE/PHD"/>
</dbReference>
<dbReference type="SUPFAM" id="SSF49899">
    <property type="entry name" value="Concanavalin A-like lectins/glucanases"/>
    <property type="match status" value="1"/>
</dbReference>
<dbReference type="InterPro" id="IPR001841">
    <property type="entry name" value="Znf_RING"/>
</dbReference>
<dbReference type="STRING" id="80966.ENSAPOP00000005045"/>
<dbReference type="SMART" id="SM00184">
    <property type="entry name" value="RING"/>
    <property type="match status" value="1"/>
</dbReference>
<dbReference type="Proteomes" id="UP000257200">
    <property type="component" value="Unplaced"/>
</dbReference>
<dbReference type="Ensembl" id="ENSAPOT00000009014.1">
    <property type="protein sequence ID" value="ENSAPOP00000005045.1"/>
    <property type="gene ID" value="ENSAPOG00000006685.1"/>
</dbReference>
<dbReference type="InterPro" id="IPR003879">
    <property type="entry name" value="Butyrophylin_SPRY"/>
</dbReference>
<reference evidence="10" key="1">
    <citation type="submission" date="2025-08" db="UniProtKB">
        <authorList>
            <consortium name="Ensembl"/>
        </authorList>
    </citation>
    <scope>IDENTIFICATION</scope>
</reference>
<evidence type="ECO:0000313" key="11">
    <source>
        <dbReference type="Proteomes" id="UP000257200"/>
    </source>
</evidence>
<evidence type="ECO:0000259" key="8">
    <source>
        <dbReference type="PROSITE" id="PS50119"/>
    </source>
</evidence>
<dbReference type="Gene3D" id="4.10.830.40">
    <property type="match status" value="1"/>
</dbReference>
<name>A0A3Q1FD50_9TELE</name>
<dbReference type="Pfam" id="PF00622">
    <property type="entry name" value="SPRY"/>
    <property type="match status" value="1"/>
</dbReference>
<protein>
    <submittedName>
        <fullName evidence="10">Tripartite motif-containing protein 16-like</fullName>
    </submittedName>
</protein>
<dbReference type="Pfam" id="PF13765">
    <property type="entry name" value="PRY"/>
    <property type="match status" value="1"/>
</dbReference>
<evidence type="ECO:0000256" key="3">
    <source>
        <dbReference type="ARBA" id="ARBA00022771"/>
    </source>
</evidence>
<keyword evidence="4" id="KW-0862">Zinc</keyword>
<dbReference type="PRINTS" id="PR01407">
    <property type="entry name" value="BUTYPHLNCDUF"/>
</dbReference>
<dbReference type="GeneTree" id="ENSGT01150000286922"/>
<keyword evidence="1" id="KW-0399">Innate immunity</keyword>
<evidence type="ECO:0000256" key="1">
    <source>
        <dbReference type="ARBA" id="ARBA00022588"/>
    </source>
</evidence>
<dbReference type="FunCoup" id="A0A3Q1FD50">
    <property type="interactions" value="7"/>
</dbReference>
<keyword evidence="5" id="KW-0391">Immunity</keyword>
<dbReference type="Gene3D" id="3.30.160.60">
    <property type="entry name" value="Classic Zinc Finger"/>
    <property type="match status" value="1"/>
</dbReference>
<dbReference type="Pfam" id="PF15227">
    <property type="entry name" value="zf-C3HC4_4"/>
    <property type="match status" value="1"/>
</dbReference>
<dbReference type="Pfam" id="PF00643">
    <property type="entry name" value="zf-B_box"/>
    <property type="match status" value="1"/>
</dbReference>
<dbReference type="InterPro" id="IPR058030">
    <property type="entry name" value="TRIM8/14/16/25/29/45/65_CC"/>
</dbReference>
<dbReference type="PROSITE" id="PS50188">
    <property type="entry name" value="B302_SPRY"/>
    <property type="match status" value="1"/>
</dbReference>
<evidence type="ECO:0000259" key="7">
    <source>
        <dbReference type="PROSITE" id="PS50089"/>
    </source>
</evidence>
<evidence type="ECO:0000256" key="2">
    <source>
        <dbReference type="ARBA" id="ARBA00022723"/>
    </source>
</evidence>
<dbReference type="PROSITE" id="PS50119">
    <property type="entry name" value="ZF_BBOX"/>
    <property type="match status" value="1"/>
</dbReference>
<evidence type="ECO:0000313" key="10">
    <source>
        <dbReference type="Ensembl" id="ENSAPOP00000005045.1"/>
    </source>
</evidence>
<feature type="domain" description="RING-type" evidence="7">
    <location>
        <begin position="15"/>
        <end position="58"/>
    </location>
</feature>
<dbReference type="CDD" id="cd19769">
    <property type="entry name" value="Bbox2_TRIM16-like"/>
    <property type="match status" value="1"/>
</dbReference>
<dbReference type="InterPro" id="IPR003877">
    <property type="entry name" value="SPRY_dom"/>
</dbReference>
<reference evidence="10" key="2">
    <citation type="submission" date="2025-09" db="UniProtKB">
        <authorList>
            <consortium name="Ensembl"/>
        </authorList>
    </citation>
    <scope>IDENTIFICATION</scope>
</reference>
<keyword evidence="11" id="KW-1185">Reference proteome</keyword>
<dbReference type="PROSITE" id="PS50089">
    <property type="entry name" value="ZF_RING_2"/>
    <property type="match status" value="1"/>
</dbReference>
<dbReference type="InterPro" id="IPR043136">
    <property type="entry name" value="B30.2/SPRY_sf"/>
</dbReference>
<dbReference type="PANTHER" id="PTHR25465:SF5">
    <property type="entry name" value="E3 UBIQUITIN_ISG15 LIGASE TRIM25-RELATED"/>
    <property type="match status" value="1"/>
</dbReference>
<dbReference type="GO" id="GO:0008270">
    <property type="term" value="F:zinc ion binding"/>
    <property type="evidence" value="ECO:0007669"/>
    <property type="project" value="UniProtKB-KW"/>
</dbReference>
<dbReference type="CDD" id="cd16040">
    <property type="entry name" value="SPRY_PRY_SNTX"/>
    <property type="match status" value="1"/>
</dbReference>
<dbReference type="GO" id="GO:0045087">
    <property type="term" value="P:innate immune response"/>
    <property type="evidence" value="ECO:0007669"/>
    <property type="project" value="UniProtKB-KW"/>
</dbReference>
<organism evidence="10 11">
    <name type="scientific">Acanthochromis polyacanthus</name>
    <name type="common">spiny chromis</name>
    <dbReference type="NCBI Taxonomy" id="80966"/>
    <lineage>
        <taxon>Eukaryota</taxon>
        <taxon>Metazoa</taxon>
        <taxon>Chordata</taxon>
        <taxon>Craniata</taxon>
        <taxon>Vertebrata</taxon>
        <taxon>Euteleostomi</taxon>
        <taxon>Actinopterygii</taxon>
        <taxon>Neopterygii</taxon>
        <taxon>Teleostei</taxon>
        <taxon>Neoteleostei</taxon>
        <taxon>Acanthomorphata</taxon>
        <taxon>Ovalentaria</taxon>
        <taxon>Pomacentridae</taxon>
        <taxon>Acanthochromis</taxon>
    </lineage>
</organism>
<feature type="domain" description="B box-type" evidence="8">
    <location>
        <begin position="144"/>
        <end position="184"/>
    </location>
</feature>
<evidence type="ECO:0000259" key="9">
    <source>
        <dbReference type="PROSITE" id="PS50188"/>
    </source>
</evidence>
<dbReference type="SMART" id="SM00336">
    <property type="entry name" value="BBOX"/>
    <property type="match status" value="2"/>
</dbReference>
<keyword evidence="2" id="KW-0479">Metal-binding</keyword>
<dbReference type="Gene3D" id="3.30.40.10">
    <property type="entry name" value="Zinc/RING finger domain, C3HC4 (zinc finger)"/>
    <property type="match status" value="1"/>
</dbReference>
<evidence type="ECO:0000256" key="5">
    <source>
        <dbReference type="ARBA" id="ARBA00022859"/>
    </source>
</evidence>
<dbReference type="InterPro" id="IPR001870">
    <property type="entry name" value="B30.2/SPRY"/>
</dbReference>
<keyword evidence="3 6" id="KW-0863">Zinc-finger</keyword>
<dbReference type="Pfam" id="PF25600">
    <property type="entry name" value="TRIM_CC"/>
    <property type="match status" value="1"/>
</dbReference>
<dbReference type="PANTHER" id="PTHR25465">
    <property type="entry name" value="B-BOX DOMAIN CONTAINING"/>
    <property type="match status" value="1"/>
</dbReference>
<dbReference type="GO" id="GO:0005737">
    <property type="term" value="C:cytoplasm"/>
    <property type="evidence" value="ECO:0007669"/>
    <property type="project" value="UniProtKB-ARBA"/>
</dbReference>
<dbReference type="Gene3D" id="2.60.120.920">
    <property type="match status" value="1"/>
</dbReference>
<sequence length="539" mass="62129">MAQRGNERDSEKLSCSICKDLLEDPVTLYCGHRHCMECIKAHWDGEDQKRIYSCPQCRKIFQSRPDLEKNDQLAKSVENLKKTGLQDAAGGLHDVACDVCDEMKMKAVKFCLVCQASYCENHLRPHYKSLAFKKHKLVDPSKNLHENICSRHNEVKKLFCRTDQQLICCLCSVEEHKGHDTVSAAAERTKRQRELEVSRQNIHQRIQDRENDVTLLQQQVEAISNSADKIMEDSEKIFCKLICLIQKRSSEVKQQITSQQQTEVSRVKKLQRKLKQEISDLKKKDSEMKKLLVTEDHTQFLHNYPSVSAVGESTPSSSINIRPWMLFEKVTACVSEVSSKVQGILTNMWTDNPLRAINVAVLPPQPEPEPKTRDEFLKYSRNITLEPRTAHTLLVLSEGDRKVTAVREHQRYPDHLHRFTENRQVLSKQSLTERCYWEVDLRGMGAVVAVSYNKIRRARSGSKFGHNEKSWALCCSRDSYKFLHKNKKTPLSSKIGVYLDHRAGILSFYRVSETMSLLHRVQTTFTEPLYAGKQEVKTI</sequence>
<evidence type="ECO:0000256" key="6">
    <source>
        <dbReference type="PROSITE-ProRule" id="PRU00024"/>
    </source>
</evidence>
<accession>A0A3Q1FD50</accession>